<dbReference type="Proteomes" id="UP000052023">
    <property type="component" value="Unassembled WGS sequence"/>
</dbReference>
<sequence length="88" mass="9658">MDAVAQDLAALARAHAALSAGDSMVARRWLASVGNVFAEEIDSLIRQGRYEDATERLHRYLNPKFSTVAECEAHVGSSHHLDSKRVPL</sequence>
<proteinExistence type="predicted"/>
<keyword evidence="2" id="KW-1185">Reference proteome</keyword>
<evidence type="ECO:0000313" key="1">
    <source>
        <dbReference type="EMBL" id="KRR21658.1"/>
    </source>
</evidence>
<organism evidence="1 2">
    <name type="scientific">Bradyrhizobium retamae</name>
    <dbReference type="NCBI Taxonomy" id="1300035"/>
    <lineage>
        <taxon>Bacteria</taxon>
        <taxon>Pseudomonadati</taxon>
        <taxon>Pseudomonadota</taxon>
        <taxon>Alphaproteobacteria</taxon>
        <taxon>Hyphomicrobiales</taxon>
        <taxon>Nitrobacteraceae</taxon>
        <taxon>Bradyrhizobium</taxon>
    </lineage>
</organism>
<dbReference type="EMBL" id="LLYA01000170">
    <property type="protein sequence ID" value="KRR21658.1"/>
    <property type="molecule type" value="Genomic_DNA"/>
</dbReference>
<protein>
    <submittedName>
        <fullName evidence="1">Uncharacterized protein</fullName>
    </submittedName>
</protein>
<gene>
    <name evidence="1" type="ORF">CQ13_06300</name>
</gene>
<name>A0A0R3MP98_9BRAD</name>
<evidence type="ECO:0000313" key="2">
    <source>
        <dbReference type="Proteomes" id="UP000052023"/>
    </source>
</evidence>
<accession>A0A0R3MP98</accession>
<reference evidence="1 2" key="1">
    <citation type="submission" date="2014-03" db="EMBL/GenBank/DDBJ databases">
        <title>Bradyrhizobium valentinum sp. nov., isolated from effective nodules of Lupinus mariae-josephae, a lupine endemic of basic-lime soils in Eastern Spain.</title>
        <authorList>
            <person name="Duran D."/>
            <person name="Rey L."/>
            <person name="Navarro A."/>
            <person name="Busquets A."/>
            <person name="Imperial J."/>
            <person name="Ruiz-Argueso T."/>
        </authorList>
    </citation>
    <scope>NUCLEOTIDE SEQUENCE [LARGE SCALE GENOMIC DNA]</scope>
    <source>
        <strain evidence="1 2">Ro19</strain>
    </source>
</reference>
<comment type="caution">
    <text evidence="1">The sequence shown here is derived from an EMBL/GenBank/DDBJ whole genome shotgun (WGS) entry which is preliminary data.</text>
</comment>
<dbReference type="AlphaFoldDB" id="A0A0R3MP98"/>